<evidence type="ECO:0000313" key="2">
    <source>
        <dbReference type="EMBL" id="CAG8700584.1"/>
    </source>
</evidence>
<evidence type="ECO:0000256" key="1">
    <source>
        <dbReference type="SAM" id="MobiDB-lite"/>
    </source>
</evidence>
<accession>A0A9N9HQH7</accession>
<evidence type="ECO:0000313" key="3">
    <source>
        <dbReference type="Proteomes" id="UP000789831"/>
    </source>
</evidence>
<reference evidence="2" key="1">
    <citation type="submission" date="2021-06" db="EMBL/GenBank/DDBJ databases">
        <authorList>
            <person name="Kallberg Y."/>
            <person name="Tangrot J."/>
            <person name="Rosling A."/>
        </authorList>
    </citation>
    <scope>NUCLEOTIDE SEQUENCE</scope>
    <source>
        <strain evidence="2">MT106</strain>
    </source>
</reference>
<dbReference type="EMBL" id="CAJVPL010018002">
    <property type="protein sequence ID" value="CAG8700584.1"/>
    <property type="molecule type" value="Genomic_DNA"/>
</dbReference>
<feature type="region of interest" description="Disordered" evidence="1">
    <location>
        <begin position="1"/>
        <end position="40"/>
    </location>
</feature>
<gene>
    <name evidence="2" type="ORF">AGERDE_LOCUS13486</name>
</gene>
<feature type="compositionally biased region" description="Basic and acidic residues" evidence="1">
    <location>
        <begin position="22"/>
        <end position="40"/>
    </location>
</feature>
<feature type="non-terminal residue" evidence="2">
    <location>
        <position position="1"/>
    </location>
</feature>
<name>A0A9N9HQH7_9GLOM</name>
<dbReference type="AlphaFoldDB" id="A0A9N9HQH7"/>
<keyword evidence="3" id="KW-1185">Reference proteome</keyword>
<comment type="caution">
    <text evidence="2">The sequence shown here is derived from an EMBL/GenBank/DDBJ whole genome shotgun (WGS) entry which is preliminary data.</text>
</comment>
<feature type="non-terminal residue" evidence="2">
    <location>
        <position position="61"/>
    </location>
</feature>
<proteinExistence type="predicted"/>
<dbReference type="Proteomes" id="UP000789831">
    <property type="component" value="Unassembled WGS sequence"/>
</dbReference>
<organism evidence="2 3">
    <name type="scientific">Ambispora gerdemannii</name>
    <dbReference type="NCBI Taxonomy" id="144530"/>
    <lineage>
        <taxon>Eukaryota</taxon>
        <taxon>Fungi</taxon>
        <taxon>Fungi incertae sedis</taxon>
        <taxon>Mucoromycota</taxon>
        <taxon>Glomeromycotina</taxon>
        <taxon>Glomeromycetes</taxon>
        <taxon>Archaeosporales</taxon>
        <taxon>Ambisporaceae</taxon>
        <taxon>Ambispora</taxon>
    </lineage>
</organism>
<protein>
    <submittedName>
        <fullName evidence="2">8663_t:CDS:1</fullName>
    </submittedName>
</protein>
<sequence length="61" mass="6949">TAIYASVAQRSITNSETDNEDSNERIFIDAKEDSDCDKEQERIKKLKREATANMDNLIEAL</sequence>